<dbReference type="InterPro" id="IPR041607">
    <property type="entry name" value="HU-HIG"/>
</dbReference>
<gene>
    <name evidence="4" type="ORF">EAJ03_06555</name>
    <name evidence="3" type="ORF">F2Z23_06720</name>
    <name evidence="5" type="ORF">NCTC11155_03259</name>
</gene>
<keyword evidence="8" id="KW-1185">Reference proteome</keyword>
<keyword evidence="1 5" id="KW-0238">DNA-binding</keyword>
<dbReference type="OrthoDB" id="1093305at2"/>
<dbReference type="RefSeq" id="WP_039953092.1">
    <property type="nucleotide sequence ID" value="NZ_CABKNQ010000019.1"/>
</dbReference>
<dbReference type="EMBL" id="RCXL01000007">
    <property type="protein sequence ID" value="RYT75928.1"/>
    <property type="molecule type" value="Genomic_DNA"/>
</dbReference>
<proteinExistence type="predicted"/>
<feature type="domain" description="HU" evidence="2">
    <location>
        <begin position="1"/>
        <end position="127"/>
    </location>
</feature>
<dbReference type="SUPFAM" id="SSF47729">
    <property type="entry name" value="IHF-like DNA-binding proteins"/>
    <property type="match status" value="1"/>
</dbReference>
<dbReference type="Proteomes" id="UP000254424">
    <property type="component" value="Unassembled WGS sequence"/>
</dbReference>
<dbReference type="InterPro" id="IPR010992">
    <property type="entry name" value="IHF-like_DNA-bd_dom_sf"/>
</dbReference>
<dbReference type="GeneID" id="93069992"/>
<reference evidence="3 8" key="2">
    <citation type="journal article" date="2019" name="Nat. Med.">
        <title>A library of human gut bacterial isolates paired with longitudinal multiomics data enables mechanistic microbiome research.</title>
        <authorList>
            <person name="Poyet M."/>
            <person name="Groussin M."/>
            <person name="Gibbons S.M."/>
            <person name="Avila-Pacheco J."/>
            <person name="Jiang X."/>
            <person name="Kearney S.M."/>
            <person name="Perrotta A.R."/>
            <person name="Berdy B."/>
            <person name="Zhao S."/>
            <person name="Lieberman T.D."/>
            <person name="Swanson P.K."/>
            <person name="Smith M."/>
            <person name="Roesemann S."/>
            <person name="Alexander J.E."/>
            <person name="Rich S.A."/>
            <person name="Livny J."/>
            <person name="Vlamakis H."/>
            <person name="Clish C."/>
            <person name="Bullock K."/>
            <person name="Deik A."/>
            <person name="Scott J."/>
            <person name="Pierce K.A."/>
            <person name="Xavier R.J."/>
            <person name="Alm E.J."/>
        </authorList>
    </citation>
    <scope>NUCLEOTIDE SEQUENCE [LARGE SCALE GENOMIC DNA]</scope>
    <source>
        <strain evidence="3 8">BIOML-A1</strain>
    </source>
</reference>
<dbReference type="EMBL" id="UFSX01000002">
    <property type="protein sequence ID" value="SUV43850.1"/>
    <property type="molecule type" value="Genomic_DNA"/>
</dbReference>
<dbReference type="AlphaFoldDB" id="A0A380ZBK4"/>
<dbReference type="GO" id="GO:0003677">
    <property type="term" value="F:DNA binding"/>
    <property type="evidence" value="ECO:0007669"/>
    <property type="project" value="UniProtKB-KW"/>
</dbReference>
<dbReference type="InterPro" id="IPR005902">
    <property type="entry name" value="HU_DNA-bd_put"/>
</dbReference>
<evidence type="ECO:0000313" key="6">
    <source>
        <dbReference type="Proteomes" id="UP000254424"/>
    </source>
</evidence>
<organism evidence="5 6">
    <name type="scientific">Bacteroides eggerthii</name>
    <dbReference type="NCBI Taxonomy" id="28111"/>
    <lineage>
        <taxon>Bacteria</taxon>
        <taxon>Pseudomonadati</taxon>
        <taxon>Bacteroidota</taxon>
        <taxon>Bacteroidia</taxon>
        <taxon>Bacteroidales</taxon>
        <taxon>Bacteroidaceae</taxon>
        <taxon>Bacteroides</taxon>
    </lineage>
</organism>
<name>A0A380ZBK4_9BACE</name>
<evidence type="ECO:0000313" key="4">
    <source>
        <dbReference type="EMBL" id="RYT75928.1"/>
    </source>
</evidence>
<dbReference type="STRING" id="483216.BACEGG_00854"/>
<evidence type="ECO:0000313" key="3">
    <source>
        <dbReference type="EMBL" id="KAA5274775.1"/>
    </source>
</evidence>
<reference evidence="4 7" key="3">
    <citation type="journal article" date="2019" name="Science, e1252229">
        <title>Invertible promoters mediate bacterial phase variation, antibiotic resistance, and host adaptation in the gut.</title>
        <authorList>
            <person name="Jiang X."/>
            <person name="Hall A.B."/>
            <person name="Arthur T.D."/>
            <person name="Plichta D.R."/>
            <person name="Covington C.T."/>
            <person name="Poyet M."/>
            <person name="Crothers J."/>
            <person name="Moses P.L."/>
            <person name="Tolonen A.C."/>
            <person name="Vlamakis H."/>
            <person name="Alm E.J."/>
            <person name="Xavier R.J."/>
        </authorList>
    </citation>
    <scope>NUCLEOTIDE SEQUENCE [LARGE SCALE GENOMIC DNA]</scope>
    <source>
        <strain evidence="4">Bj_0095</strain>
        <strain evidence="7">bj_0095</strain>
    </source>
</reference>
<protein>
    <submittedName>
        <fullName evidence="5">DNA-binding protein</fullName>
    </submittedName>
</protein>
<sequence>MPTHYVMKEMPDLQGKGERVTYPQMVLLGQSSTRELAEYISLRSGFSPGMVEGIICELAEAMAHTMARGFSAKIDGIGTFTPGLVIGADKEREEADGDATHRNAQSIFVGKINFQAEKELVYKTNRHCTLRRAPWKPVRSSQKYTAGQRLEIARKHLEAHPFLTVRTYCQLTGLLRSSGTVELRKLSHTPGTGIGFSGFGSHRVYIKSEE</sequence>
<evidence type="ECO:0000313" key="5">
    <source>
        <dbReference type="EMBL" id="SUV43850.1"/>
    </source>
</evidence>
<evidence type="ECO:0000256" key="1">
    <source>
        <dbReference type="ARBA" id="ARBA00023125"/>
    </source>
</evidence>
<dbReference type="EMBL" id="VVZX01000007">
    <property type="protein sequence ID" value="KAA5274775.1"/>
    <property type="molecule type" value="Genomic_DNA"/>
</dbReference>
<dbReference type="Pfam" id="PF18291">
    <property type="entry name" value="HU-HIG"/>
    <property type="match status" value="1"/>
</dbReference>
<evidence type="ECO:0000259" key="2">
    <source>
        <dbReference type="Pfam" id="PF18291"/>
    </source>
</evidence>
<evidence type="ECO:0000313" key="7">
    <source>
        <dbReference type="Proteomes" id="UP000291917"/>
    </source>
</evidence>
<accession>A0A380ZBK4</accession>
<dbReference type="NCBIfam" id="TIGR01201">
    <property type="entry name" value="HU_rel"/>
    <property type="match status" value="1"/>
</dbReference>
<evidence type="ECO:0000313" key="8">
    <source>
        <dbReference type="Proteomes" id="UP000335496"/>
    </source>
</evidence>
<dbReference type="Proteomes" id="UP000335496">
    <property type="component" value="Unassembled WGS sequence"/>
</dbReference>
<dbReference type="Proteomes" id="UP000291917">
    <property type="component" value="Unassembled WGS sequence"/>
</dbReference>
<reference evidence="5 6" key="1">
    <citation type="submission" date="2018-06" db="EMBL/GenBank/DDBJ databases">
        <authorList>
            <consortium name="Pathogen Informatics"/>
            <person name="Doyle S."/>
        </authorList>
    </citation>
    <scope>NUCLEOTIDE SEQUENCE [LARGE SCALE GENOMIC DNA]</scope>
    <source>
        <strain evidence="5 6">NCTC11155</strain>
    </source>
</reference>